<comment type="similarity">
    <text evidence="8">Belongs to the cysteine-rich repeat secretory protein family. Plasmodesmata-located proteins (PDLD) subfamily.</text>
</comment>
<evidence type="ECO:0000259" key="9">
    <source>
        <dbReference type="PROSITE" id="PS51473"/>
    </source>
</evidence>
<accession>A0AAP0BG40</accession>
<dbReference type="PROSITE" id="PS51473">
    <property type="entry name" value="GNK2"/>
    <property type="match status" value="1"/>
</dbReference>
<evidence type="ECO:0000256" key="2">
    <source>
        <dbReference type="ARBA" id="ARBA00022581"/>
    </source>
</evidence>
<keyword evidence="6" id="KW-1015">Disulfide bond</keyword>
<keyword evidence="4" id="KW-0677">Repeat</keyword>
<dbReference type="PANTHER" id="PTHR32080">
    <property type="entry name" value="ANTIFUNGAL PROTEIN GINKBILOBIN-2-LIKE"/>
    <property type="match status" value="1"/>
</dbReference>
<dbReference type="Gene3D" id="3.30.430.20">
    <property type="entry name" value="Gnk2 domain, C-X8-C-X2-C motif"/>
    <property type="match status" value="1"/>
</dbReference>
<reference evidence="10 11" key="1">
    <citation type="journal article" date="2022" name="Nat. Plants">
        <title>Genomes of leafy and leafless Platanthera orchids illuminate the evolution of mycoheterotrophy.</title>
        <authorList>
            <person name="Li M.H."/>
            <person name="Liu K.W."/>
            <person name="Li Z."/>
            <person name="Lu H.C."/>
            <person name="Ye Q.L."/>
            <person name="Zhang D."/>
            <person name="Wang J.Y."/>
            <person name="Li Y.F."/>
            <person name="Zhong Z.M."/>
            <person name="Liu X."/>
            <person name="Yu X."/>
            <person name="Liu D.K."/>
            <person name="Tu X.D."/>
            <person name="Liu B."/>
            <person name="Hao Y."/>
            <person name="Liao X.Y."/>
            <person name="Jiang Y.T."/>
            <person name="Sun W.H."/>
            <person name="Chen J."/>
            <person name="Chen Y.Q."/>
            <person name="Ai Y."/>
            <person name="Zhai J.W."/>
            <person name="Wu S.S."/>
            <person name="Zhou Z."/>
            <person name="Hsiao Y.Y."/>
            <person name="Wu W.L."/>
            <person name="Chen Y.Y."/>
            <person name="Lin Y.F."/>
            <person name="Hsu J.L."/>
            <person name="Li C.Y."/>
            <person name="Wang Z.W."/>
            <person name="Zhao X."/>
            <person name="Zhong W.Y."/>
            <person name="Ma X.K."/>
            <person name="Ma L."/>
            <person name="Huang J."/>
            <person name="Chen G.Z."/>
            <person name="Huang M.Z."/>
            <person name="Huang L."/>
            <person name="Peng D.H."/>
            <person name="Luo Y.B."/>
            <person name="Zou S.Q."/>
            <person name="Chen S.P."/>
            <person name="Lan S."/>
            <person name="Tsai W.C."/>
            <person name="Van de Peer Y."/>
            <person name="Liu Z.J."/>
        </authorList>
    </citation>
    <scope>NUCLEOTIDE SEQUENCE [LARGE SCALE GENOMIC DNA]</scope>
    <source>
        <strain evidence="10">Lor287</strain>
    </source>
</reference>
<evidence type="ECO:0000256" key="3">
    <source>
        <dbReference type="ARBA" id="ARBA00022729"/>
    </source>
</evidence>
<keyword evidence="11" id="KW-1185">Reference proteome</keyword>
<evidence type="ECO:0000256" key="5">
    <source>
        <dbReference type="ARBA" id="ARBA00022949"/>
    </source>
</evidence>
<dbReference type="GO" id="GO:0005886">
    <property type="term" value="C:plasma membrane"/>
    <property type="evidence" value="ECO:0007669"/>
    <property type="project" value="UniProtKB-SubCell"/>
</dbReference>
<dbReference type="InterPro" id="IPR002902">
    <property type="entry name" value="GNK2"/>
</dbReference>
<evidence type="ECO:0000256" key="7">
    <source>
        <dbReference type="ARBA" id="ARBA00024184"/>
    </source>
</evidence>
<evidence type="ECO:0000313" key="10">
    <source>
        <dbReference type="EMBL" id="KAK8938423.1"/>
    </source>
</evidence>
<keyword evidence="2" id="KW-0945">Host-virus interaction</keyword>
<protein>
    <recommendedName>
        <fullName evidence="9">Gnk2-homologous domain-containing protein</fullName>
    </recommendedName>
</protein>
<dbReference type="GO" id="GO:0010497">
    <property type="term" value="P:plasmodesmata-mediated intercellular transport"/>
    <property type="evidence" value="ECO:0007669"/>
    <property type="project" value="TreeGrafter"/>
</dbReference>
<evidence type="ECO:0000256" key="8">
    <source>
        <dbReference type="ARBA" id="ARBA00038393"/>
    </source>
</evidence>
<dbReference type="InterPro" id="IPR038408">
    <property type="entry name" value="GNK2_sf"/>
</dbReference>
<proteinExistence type="inferred from homology"/>
<name>A0AAP0BG40_9ASPA</name>
<dbReference type="Pfam" id="PF01657">
    <property type="entry name" value="Stress-antifung"/>
    <property type="match status" value="1"/>
</dbReference>
<dbReference type="AlphaFoldDB" id="A0AAP0BG40"/>
<dbReference type="GO" id="GO:0009506">
    <property type="term" value="C:plasmodesma"/>
    <property type="evidence" value="ECO:0007669"/>
    <property type="project" value="UniProtKB-SubCell"/>
</dbReference>
<dbReference type="EMBL" id="JBBWWQ010000009">
    <property type="protein sequence ID" value="KAK8938423.1"/>
    <property type="molecule type" value="Genomic_DNA"/>
</dbReference>
<evidence type="ECO:0000256" key="4">
    <source>
        <dbReference type="ARBA" id="ARBA00022737"/>
    </source>
</evidence>
<feature type="domain" description="Gnk2-homologous" evidence="9">
    <location>
        <begin position="1"/>
        <end position="68"/>
    </location>
</feature>
<dbReference type="Proteomes" id="UP001418222">
    <property type="component" value="Unassembled WGS sequence"/>
</dbReference>
<evidence type="ECO:0000256" key="6">
    <source>
        <dbReference type="ARBA" id="ARBA00023157"/>
    </source>
</evidence>
<comment type="caution">
    <text evidence="10">The sequence shown here is derived from an EMBL/GenBank/DDBJ whole genome shotgun (WGS) entry which is preliminary data.</text>
</comment>
<evidence type="ECO:0000256" key="1">
    <source>
        <dbReference type="ARBA" id="ARBA00004251"/>
    </source>
</evidence>
<organism evidence="10 11">
    <name type="scientific">Platanthera zijinensis</name>
    <dbReference type="NCBI Taxonomy" id="2320716"/>
    <lineage>
        <taxon>Eukaryota</taxon>
        <taxon>Viridiplantae</taxon>
        <taxon>Streptophyta</taxon>
        <taxon>Embryophyta</taxon>
        <taxon>Tracheophyta</taxon>
        <taxon>Spermatophyta</taxon>
        <taxon>Magnoliopsida</taxon>
        <taxon>Liliopsida</taxon>
        <taxon>Asparagales</taxon>
        <taxon>Orchidaceae</taxon>
        <taxon>Orchidoideae</taxon>
        <taxon>Orchideae</taxon>
        <taxon>Orchidinae</taxon>
        <taxon>Platanthera</taxon>
    </lineage>
</organism>
<evidence type="ECO:0000313" key="11">
    <source>
        <dbReference type="Proteomes" id="UP001418222"/>
    </source>
</evidence>
<sequence length="68" mass="7833">MLQDLRRGGGFFATSYQSVYTMVRGERDLSSADCSECVQQAVQKTYAECCWARSAQVYLDKFYISYSY</sequence>
<dbReference type="InterPro" id="IPR051378">
    <property type="entry name" value="Cell2Cell_Antifungal"/>
</dbReference>
<keyword evidence="5" id="KW-0965">Cell junction</keyword>
<comment type="subcellular location">
    <subcellularLocation>
        <location evidence="7">Cell junction</location>
        <location evidence="7">Plasmodesma</location>
    </subcellularLocation>
    <subcellularLocation>
        <location evidence="1">Cell membrane</location>
        <topology evidence="1">Single-pass type I membrane protein</topology>
    </subcellularLocation>
</comment>
<dbReference type="PANTHER" id="PTHR32080:SF24">
    <property type="entry name" value="PLASMODESMATA-LOCATED PROTEIN 2"/>
    <property type="match status" value="1"/>
</dbReference>
<dbReference type="CDD" id="cd23509">
    <property type="entry name" value="Gnk2-like"/>
    <property type="match status" value="1"/>
</dbReference>
<gene>
    <name evidence="10" type="ORF">KSP39_PZI011672</name>
</gene>
<dbReference type="GO" id="GO:0046739">
    <property type="term" value="P:transport of virus in multicellular host"/>
    <property type="evidence" value="ECO:0007669"/>
    <property type="project" value="TreeGrafter"/>
</dbReference>
<keyword evidence="3" id="KW-0732">Signal</keyword>